<organism evidence="1">
    <name type="scientific">Rhizophora mucronata</name>
    <name type="common">Asiatic mangrove</name>
    <dbReference type="NCBI Taxonomy" id="61149"/>
    <lineage>
        <taxon>Eukaryota</taxon>
        <taxon>Viridiplantae</taxon>
        <taxon>Streptophyta</taxon>
        <taxon>Embryophyta</taxon>
        <taxon>Tracheophyta</taxon>
        <taxon>Spermatophyta</taxon>
        <taxon>Magnoliopsida</taxon>
        <taxon>eudicotyledons</taxon>
        <taxon>Gunneridae</taxon>
        <taxon>Pentapetalae</taxon>
        <taxon>rosids</taxon>
        <taxon>fabids</taxon>
        <taxon>Malpighiales</taxon>
        <taxon>Rhizophoraceae</taxon>
        <taxon>Rhizophora</taxon>
    </lineage>
</organism>
<dbReference type="AlphaFoldDB" id="A0A2P2J439"/>
<sequence length="38" mass="4284">MPHIRCLRSVDGSKLIQKLFALKLISTQFPEPIMDGLS</sequence>
<proteinExistence type="predicted"/>
<protein>
    <submittedName>
        <fullName evidence="1">Uncharacterized protein</fullName>
    </submittedName>
</protein>
<accession>A0A2P2J439</accession>
<reference evidence="1" key="1">
    <citation type="submission" date="2018-02" db="EMBL/GenBank/DDBJ databases">
        <title>Rhizophora mucronata_Transcriptome.</title>
        <authorList>
            <person name="Meera S.P."/>
            <person name="Sreeshan A."/>
            <person name="Augustine A."/>
        </authorList>
    </citation>
    <scope>NUCLEOTIDE SEQUENCE</scope>
    <source>
        <tissue evidence="1">Leaf</tissue>
    </source>
</reference>
<dbReference type="EMBL" id="GGEC01007654">
    <property type="protein sequence ID" value="MBW88137.1"/>
    <property type="molecule type" value="Transcribed_RNA"/>
</dbReference>
<name>A0A2P2J439_RHIMU</name>
<evidence type="ECO:0000313" key="1">
    <source>
        <dbReference type="EMBL" id="MBW88137.1"/>
    </source>
</evidence>